<dbReference type="Proteomes" id="UP000187203">
    <property type="component" value="Unassembled WGS sequence"/>
</dbReference>
<keyword evidence="2" id="KW-1185">Reference proteome</keyword>
<protein>
    <submittedName>
        <fullName evidence="1">Uncharacterized protein</fullName>
    </submittedName>
</protein>
<organism evidence="1 2">
    <name type="scientific">Corchorus olitorius</name>
    <dbReference type="NCBI Taxonomy" id="93759"/>
    <lineage>
        <taxon>Eukaryota</taxon>
        <taxon>Viridiplantae</taxon>
        <taxon>Streptophyta</taxon>
        <taxon>Embryophyta</taxon>
        <taxon>Tracheophyta</taxon>
        <taxon>Spermatophyta</taxon>
        <taxon>Magnoliopsida</taxon>
        <taxon>eudicotyledons</taxon>
        <taxon>Gunneridae</taxon>
        <taxon>Pentapetalae</taxon>
        <taxon>rosids</taxon>
        <taxon>malvids</taxon>
        <taxon>Malvales</taxon>
        <taxon>Malvaceae</taxon>
        <taxon>Grewioideae</taxon>
        <taxon>Apeibeae</taxon>
        <taxon>Corchorus</taxon>
    </lineage>
</organism>
<gene>
    <name evidence="1" type="ORF">COLO4_24948</name>
</gene>
<dbReference type="PANTHER" id="PTHR35218">
    <property type="entry name" value="RNASE H DOMAIN-CONTAINING PROTEIN"/>
    <property type="match status" value="1"/>
</dbReference>
<proteinExistence type="predicted"/>
<dbReference type="PANTHER" id="PTHR35218:SF9">
    <property type="entry name" value="ENDONUCLEASE_EXONUCLEASE_PHOSPHATASE DOMAIN-CONTAINING PROTEIN"/>
    <property type="match status" value="1"/>
</dbReference>
<dbReference type="AlphaFoldDB" id="A0A1R3I5Z1"/>
<evidence type="ECO:0000313" key="1">
    <source>
        <dbReference type="EMBL" id="OMO77931.1"/>
    </source>
</evidence>
<comment type="caution">
    <text evidence="1">The sequence shown here is derived from an EMBL/GenBank/DDBJ whole genome shotgun (WGS) entry which is preliminary data.</text>
</comment>
<accession>A0A1R3I5Z1</accession>
<reference evidence="2" key="1">
    <citation type="submission" date="2013-09" db="EMBL/GenBank/DDBJ databases">
        <title>Corchorus olitorius genome sequencing.</title>
        <authorList>
            <person name="Alam M."/>
            <person name="Haque M.S."/>
            <person name="Islam M.S."/>
            <person name="Emdad E.M."/>
            <person name="Islam M.M."/>
            <person name="Ahmed B."/>
            <person name="Halim A."/>
            <person name="Hossen Q.M.M."/>
            <person name="Hossain M.Z."/>
            <person name="Ahmed R."/>
            <person name="Khan M.M."/>
            <person name="Islam R."/>
            <person name="Rashid M.M."/>
            <person name="Khan S.A."/>
            <person name="Rahman M.S."/>
            <person name="Alam M."/>
            <person name="Yahiya A.S."/>
            <person name="Khan M.S."/>
            <person name="Azam M.S."/>
            <person name="Haque T."/>
            <person name="Lashkar M.Z.H."/>
            <person name="Akhand A.I."/>
            <person name="Morshed G."/>
            <person name="Roy S."/>
            <person name="Uddin K.S."/>
            <person name="Rabeya T."/>
            <person name="Hossain A.S."/>
            <person name="Chowdhury A."/>
            <person name="Snigdha A.R."/>
            <person name="Mortoza M.S."/>
            <person name="Matin S.A."/>
            <person name="Hoque S.M.E."/>
            <person name="Islam M.K."/>
            <person name="Roy D.K."/>
            <person name="Haider R."/>
            <person name="Moosa M.M."/>
            <person name="Elias S.M."/>
            <person name="Hasan A.M."/>
            <person name="Jahan S."/>
            <person name="Shafiuddin M."/>
            <person name="Mahmood N."/>
            <person name="Shommy N.S."/>
        </authorList>
    </citation>
    <scope>NUCLEOTIDE SEQUENCE [LARGE SCALE GENOMIC DNA]</scope>
    <source>
        <strain evidence="2">cv. O-4</strain>
    </source>
</reference>
<name>A0A1R3I5Z1_9ROSI</name>
<evidence type="ECO:0000313" key="2">
    <source>
        <dbReference type="Proteomes" id="UP000187203"/>
    </source>
</evidence>
<sequence length="242" mass="27602">MRPHLPPKVSLLPSTRMFVELLELQLGITYPNMTMEDSHEQRRESLMKLVVGLIIVLSQQYDGNGRSCSRLLDEWLLFGEAELPSLAACTISARFTMNRDEEFSTEHKIQLLLDETDMLVEHIDVTDDKEPCILNPPSMPLPISILVLNARGALNPRFINQFKEKTVAYHPNIVIVTETRVSSSSTLSTRASLTYDSSLLIKPAVFFGGIWLLWNSRRIHLHDTVTSKRSFVTRFDLLSLEY</sequence>
<dbReference type="EMBL" id="AWUE01018853">
    <property type="protein sequence ID" value="OMO77931.1"/>
    <property type="molecule type" value="Genomic_DNA"/>
</dbReference>